<dbReference type="EMBL" id="HBIX01012021">
    <property type="protein sequence ID" value="CAE0716257.1"/>
    <property type="molecule type" value="Transcribed_RNA"/>
</dbReference>
<dbReference type="InterPro" id="IPR023394">
    <property type="entry name" value="Sec7_C_sf"/>
</dbReference>
<feature type="compositionally biased region" description="Polar residues" evidence="1">
    <location>
        <begin position="360"/>
        <end position="374"/>
    </location>
</feature>
<dbReference type="Gene3D" id="1.10.1000.11">
    <property type="entry name" value="Arf Nucleotide-binding Site Opener,domain 2"/>
    <property type="match status" value="1"/>
</dbReference>
<feature type="region of interest" description="Disordered" evidence="1">
    <location>
        <begin position="360"/>
        <end position="391"/>
    </location>
</feature>
<feature type="compositionally biased region" description="Gly residues" evidence="1">
    <location>
        <begin position="571"/>
        <end position="583"/>
    </location>
</feature>
<evidence type="ECO:0000259" key="2">
    <source>
        <dbReference type="PROSITE" id="PS50190"/>
    </source>
</evidence>
<protein>
    <recommendedName>
        <fullName evidence="2">SEC7 domain-containing protein</fullName>
    </recommendedName>
</protein>
<feature type="compositionally biased region" description="Low complexity" evidence="1">
    <location>
        <begin position="901"/>
        <end position="917"/>
    </location>
</feature>
<feature type="compositionally biased region" description="Basic residues" evidence="1">
    <location>
        <begin position="253"/>
        <end position="264"/>
    </location>
</feature>
<sequence>MEADAETLAFLASLEDSSDAMLMDTNNTSTNMNTNDVAADVDEDTAAFLASLENDDDDEIGIDAPVETVVPDSGEILRDEILPVDTSKTEAKAKAKAKSNKETLKKKKKQEKSKSNAPSSSSDEGSPSSSDASSSSSSSSSSDSSADDAKRSTTKKGSKKEKKQKPLESITTTTITTRTALDSNNITKKNAAKNDDDDIDEDTKAFLASLEQDNDQDNDSDNEYSSRVVKEVVVPALHKILPVTSVAPTTKRTSTKQKQKHKNKVPAEATADFEEEDDVDEDTRAFLASLEREEEAERQEYAVPMEVVSTPASQTIPQKKSKKKSKKAAAGGSTDEGIKAFLASLENNDGDKGVPLEIVSSPSSAAVDTGSTDGYQADNDNDQGDRTSSLRVNGGRLRTINERSGNSTLGETASMDTNNNAGGLVIRSSNVCKVIKGEIHNVLNSMRTDPQCSNPLRFVEEMPTDEQHPIFLRFSELHQSMTEWELRHGGNTTSQQQRHRPEARLYLPPFCAAIQAFDISAKVTGVALQSLQKFLLYGFLANEGPNVFATIADTLLNCTFEESSSFATNQDGGGDPSGRGSQGRLGSNADSKNSGREDDEQVVLRLLELSALIVRSASVELKPESVVGLLDICLHVSHRAKRASWLLKSAASDSMKQIVLEVFSKPNLARKREDILAKLANLLDPNHNSDAYVVNSLTLVNFALETLTPDKLTKVEIGILKKDLCKYLLSWSTTHDLLILSLTMRVIFNLFQTIRNHLKVPLEVFLTSVHLRILEHSSNPEEREVALESLLEFCREPALIKDLYLNYDCDVQCSNLYASICNSLANVTAPSYRSQEEAKSSGNTDSQLSKRSAFFIAHKAALAASEVPMNILCVQALQCLLTIIESIARRCKNHSQQHNSAVAANTNTKDTNDNVNNSQETGSNKSSHFYPSSVGSVNLDDDLEMSEEDLQERKRRKAALSQVAKAFNKDPGSKDWINLGKKAKVLEETAESVALALYTAPGLDKDKMGTYLSKGPAEKYPFHHGVRTAFVKHFDFSNSGRFASALRLFLHKFRLPGEAQQIDRLMDTFSKEYFEQQGKKSIFKNSDAVFVLAFSTIMLNTDLHNPNIQNKRRMTRQQFIRNNRGINAGGDLPKAMLAWLYVDIRENELQVQREVGEFIRDSDALDAGHFKGAWGDMLRRNVAVAVFTTPEKAHRSMFEAGLHEKDMFLAIAQPALRAISSAFIRSWDDRNIVSALKGLEQMAKISTFFSLDDILNDIMSFLLSQGRDYIMGCVTLEYSGIESGAPISLDHGDDESTMASMSIVDPDSPVPQGLLRVREISAVDTKKTELINGAAAYRGLLALNMGLRIVRTLFPRVRSAWPELIEVFGCLRDARALPAGLSDLDDFADSDGNVFPLSLFARNSKNRVDKVYGIKPAKKETPKQGWLRGVFGIGKNKEAEKRPARKPSLRTAKLSENSKILRQITEWTEIEKFMVLGPHLRLQLVKQSIAGLLASIDSVPSKPSLTYEQYQAFALELAARALLASEDRAPELFPMFLAKFESLAKKVNKLKKPIPMPFLMERVIVTILRSSIHMYKIPSMRTQLWTSLSLIPSFPKPFLGHIADRTACALAIIWRSSFSLFDSPADLQLIFDLFSTLASFDRGRRLIFDGVASTIEFTLPDSSISNILEYEDSIRETETLSIPACATLQRVLLMFIYGEYELDFSLSVPAIMCVEKLYNHTVQLMLINTRNDPAYDPESLLPAVPDLELWHGISVAFYTVCTNEDESISQQGLEACQRHVLVPDITEIPDPKWVALLNTMINKQSNSISPTARINSLSMIAQLMVMVFPTMTSREKNWKVLTELTKRVVMVANENMEKSRSPEDLFDQTVTIVTHLSVQLGSPKFGGERRYCKWASDLFSKVLVKNGAAATTKSTKEIKEPQPVSDDVEKKESNVNGNANKQYEKDKDGDQDKKDDDKS</sequence>
<dbReference type="Pfam" id="PF01369">
    <property type="entry name" value="Sec7"/>
    <property type="match status" value="1"/>
</dbReference>
<feature type="region of interest" description="Disordered" evidence="1">
    <location>
        <begin position="566"/>
        <end position="597"/>
    </location>
</feature>
<feature type="compositionally biased region" description="Basic residues" evidence="1">
    <location>
        <begin position="152"/>
        <end position="163"/>
    </location>
</feature>
<feature type="region of interest" description="Disordered" evidence="1">
    <location>
        <begin position="899"/>
        <end position="939"/>
    </location>
</feature>
<dbReference type="Pfam" id="PF12783">
    <property type="entry name" value="Sec7-like_HUS"/>
    <property type="match status" value="1"/>
</dbReference>
<dbReference type="PROSITE" id="PS50190">
    <property type="entry name" value="SEC7"/>
    <property type="match status" value="1"/>
</dbReference>
<feature type="compositionally biased region" description="Low complexity" evidence="1">
    <location>
        <begin position="170"/>
        <end position="189"/>
    </location>
</feature>
<dbReference type="GO" id="GO:0005085">
    <property type="term" value="F:guanyl-nucleotide exchange factor activity"/>
    <property type="evidence" value="ECO:0007669"/>
    <property type="project" value="InterPro"/>
</dbReference>
<dbReference type="SMART" id="SM00222">
    <property type="entry name" value="Sec7"/>
    <property type="match status" value="1"/>
</dbReference>
<feature type="compositionally biased region" description="Basic and acidic residues" evidence="1">
    <location>
        <begin position="75"/>
        <end position="103"/>
    </location>
</feature>
<dbReference type="InterPro" id="IPR000904">
    <property type="entry name" value="Sec7_dom"/>
</dbReference>
<organism evidence="3">
    <name type="scientific">Pseudo-nitzschia australis</name>
    <dbReference type="NCBI Taxonomy" id="44445"/>
    <lineage>
        <taxon>Eukaryota</taxon>
        <taxon>Sar</taxon>
        <taxon>Stramenopiles</taxon>
        <taxon>Ochrophyta</taxon>
        <taxon>Bacillariophyta</taxon>
        <taxon>Bacillariophyceae</taxon>
        <taxon>Bacillariophycidae</taxon>
        <taxon>Bacillariales</taxon>
        <taxon>Bacillariaceae</taxon>
        <taxon>Pseudo-nitzschia</taxon>
    </lineage>
</organism>
<dbReference type="Gene3D" id="1.10.220.20">
    <property type="match status" value="1"/>
</dbReference>
<dbReference type="PANTHER" id="PTHR10663:SF388">
    <property type="entry name" value="GOLGI-SPECIFIC BREFELDIN A-RESISTANCE GUANINE NUCLEOTIDE EXCHANGE FACTOR 1"/>
    <property type="match status" value="1"/>
</dbReference>
<dbReference type="GO" id="GO:0005737">
    <property type="term" value="C:cytoplasm"/>
    <property type="evidence" value="ECO:0007669"/>
    <property type="project" value="UniProtKB-ARBA"/>
</dbReference>
<dbReference type="GO" id="GO:0016192">
    <property type="term" value="P:vesicle-mediated transport"/>
    <property type="evidence" value="ECO:0007669"/>
    <property type="project" value="UniProtKB-ARBA"/>
</dbReference>
<reference evidence="3" key="1">
    <citation type="submission" date="2021-01" db="EMBL/GenBank/DDBJ databases">
        <authorList>
            <person name="Corre E."/>
            <person name="Pelletier E."/>
            <person name="Niang G."/>
            <person name="Scheremetjew M."/>
            <person name="Finn R."/>
            <person name="Kale V."/>
            <person name="Holt S."/>
            <person name="Cochrane G."/>
            <person name="Meng A."/>
            <person name="Brown T."/>
            <person name="Cohen L."/>
        </authorList>
    </citation>
    <scope>NUCLEOTIDE SEQUENCE</scope>
    <source>
        <strain evidence="3">10249 10 AB</strain>
    </source>
</reference>
<dbReference type="InterPro" id="IPR035999">
    <property type="entry name" value="Sec7_dom_sf"/>
</dbReference>
<dbReference type="FunFam" id="1.10.1000.11:FF:000002">
    <property type="entry name" value="Cytohesin 1"/>
    <property type="match status" value="1"/>
</dbReference>
<feature type="domain" description="SEC7" evidence="2">
    <location>
        <begin position="949"/>
        <end position="1147"/>
    </location>
</feature>
<dbReference type="CDD" id="cd00171">
    <property type="entry name" value="Sec7"/>
    <property type="match status" value="1"/>
</dbReference>
<feature type="compositionally biased region" description="Acidic residues" evidence="1">
    <location>
        <begin position="212"/>
        <end position="222"/>
    </location>
</feature>
<feature type="compositionally biased region" description="Polar residues" evidence="1">
    <location>
        <begin position="918"/>
        <end position="936"/>
    </location>
</feature>
<evidence type="ECO:0000256" key="1">
    <source>
        <dbReference type="SAM" id="MobiDB-lite"/>
    </source>
</evidence>
<feature type="region of interest" description="Disordered" evidence="1">
    <location>
        <begin position="71"/>
        <end position="225"/>
    </location>
</feature>
<feature type="compositionally biased region" description="Acidic residues" evidence="1">
    <location>
        <begin position="271"/>
        <end position="281"/>
    </location>
</feature>
<dbReference type="SUPFAM" id="SSF48425">
    <property type="entry name" value="Sec7 domain"/>
    <property type="match status" value="1"/>
</dbReference>
<dbReference type="InterPro" id="IPR016024">
    <property type="entry name" value="ARM-type_fold"/>
</dbReference>
<accession>A0A7S4AI91</accession>
<feature type="region of interest" description="Disordered" evidence="1">
    <location>
        <begin position="1911"/>
        <end position="1959"/>
    </location>
</feature>
<dbReference type="InterPro" id="IPR032691">
    <property type="entry name" value="Mon2/Sec7/BIG1-like_HUS"/>
</dbReference>
<evidence type="ECO:0000313" key="3">
    <source>
        <dbReference type="EMBL" id="CAE0716257.1"/>
    </source>
</evidence>
<name>A0A7S4AI91_9STRA</name>
<dbReference type="GO" id="GO:0012505">
    <property type="term" value="C:endomembrane system"/>
    <property type="evidence" value="ECO:0007669"/>
    <property type="project" value="UniProtKB-ARBA"/>
</dbReference>
<feature type="region of interest" description="Disordered" evidence="1">
    <location>
        <begin position="244"/>
        <end position="333"/>
    </location>
</feature>
<proteinExistence type="predicted"/>
<feature type="compositionally biased region" description="Basic and acidic residues" evidence="1">
    <location>
        <begin position="1942"/>
        <end position="1959"/>
    </location>
</feature>
<dbReference type="SUPFAM" id="SSF48371">
    <property type="entry name" value="ARM repeat"/>
    <property type="match status" value="1"/>
</dbReference>
<dbReference type="PANTHER" id="PTHR10663">
    <property type="entry name" value="GUANYL-NUCLEOTIDE EXCHANGE FACTOR"/>
    <property type="match status" value="1"/>
</dbReference>
<feature type="compositionally biased region" description="Low complexity" evidence="1">
    <location>
        <begin position="115"/>
        <end position="144"/>
    </location>
</feature>
<dbReference type="GO" id="GO:0032012">
    <property type="term" value="P:regulation of ARF protein signal transduction"/>
    <property type="evidence" value="ECO:0007669"/>
    <property type="project" value="InterPro"/>
</dbReference>
<gene>
    <name evidence="3" type="ORF">PAUS00366_LOCUS9009</name>
</gene>